<dbReference type="Pfam" id="PF21056">
    <property type="entry name" value="ZSWIM1-3_RNaseH-like"/>
    <property type="match status" value="1"/>
</dbReference>
<gene>
    <name evidence="3" type="ORF">CLF_103947</name>
</gene>
<organism evidence="3 4">
    <name type="scientific">Clonorchis sinensis</name>
    <name type="common">Chinese liver fluke</name>
    <dbReference type="NCBI Taxonomy" id="79923"/>
    <lineage>
        <taxon>Eukaryota</taxon>
        <taxon>Metazoa</taxon>
        <taxon>Spiralia</taxon>
        <taxon>Lophotrochozoa</taxon>
        <taxon>Platyhelminthes</taxon>
        <taxon>Trematoda</taxon>
        <taxon>Digenea</taxon>
        <taxon>Opisthorchiida</taxon>
        <taxon>Opisthorchiata</taxon>
        <taxon>Opisthorchiidae</taxon>
        <taxon>Clonorchis</taxon>
    </lineage>
</organism>
<dbReference type="EMBL" id="DF143008">
    <property type="protein sequence ID" value="GAA50031.1"/>
    <property type="molecule type" value="Genomic_DNA"/>
</dbReference>
<keyword evidence="4" id="KW-1185">Reference proteome</keyword>
<protein>
    <recommendedName>
        <fullName evidence="2">ZSWIM1/3 RNaseH-like domain-containing protein</fullName>
    </recommendedName>
</protein>
<feature type="compositionally biased region" description="Polar residues" evidence="1">
    <location>
        <begin position="450"/>
        <end position="459"/>
    </location>
</feature>
<evidence type="ECO:0000259" key="2">
    <source>
        <dbReference type="Pfam" id="PF21056"/>
    </source>
</evidence>
<feature type="region of interest" description="Disordered" evidence="1">
    <location>
        <begin position="450"/>
        <end position="478"/>
    </location>
</feature>
<feature type="non-terminal residue" evidence="3">
    <location>
        <position position="537"/>
    </location>
</feature>
<reference key="2">
    <citation type="submission" date="2011-10" db="EMBL/GenBank/DDBJ databases">
        <title>The genome and transcriptome sequence of Clonorchis sinensis provide insights into the carcinogenic liver fluke.</title>
        <authorList>
            <person name="Wang X."/>
            <person name="Huang Y."/>
            <person name="Chen W."/>
            <person name="Liu H."/>
            <person name="Guo L."/>
            <person name="Chen Y."/>
            <person name="Luo F."/>
            <person name="Zhou W."/>
            <person name="Sun J."/>
            <person name="Mao Q."/>
            <person name="Liang P."/>
            <person name="Zhou C."/>
            <person name="Tian Y."/>
            <person name="Men J."/>
            <person name="Lv X."/>
            <person name="Huang L."/>
            <person name="Zhou J."/>
            <person name="Hu Y."/>
            <person name="Li R."/>
            <person name="Zhang F."/>
            <person name="Lei H."/>
            <person name="Li X."/>
            <person name="Hu X."/>
            <person name="Liang C."/>
            <person name="Xu J."/>
            <person name="Wu Z."/>
            <person name="Yu X."/>
        </authorList>
    </citation>
    <scope>NUCLEOTIDE SEQUENCE</scope>
    <source>
        <strain>Henan</strain>
    </source>
</reference>
<dbReference type="AlphaFoldDB" id="G7YAP7"/>
<dbReference type="Proteomes" id="UP000008909">
    <property type="component" value="Unassembled WGS sequence"/>
</dbReference>
<name>G7YAP7_CLOSI</name>
<dbReference type="InterPro" id="IPR048324">
    <property type="entry name" value="ZSWIM1-3_RNaseH-like"/>
</dbReference>
<feature type="domain" description="ZSWIM1/3 RNaseH-like" evidence="2">
    <location>
        <begin position="48"/>
        <end position="116"/>
    </location>
</feature>
<sequence length="537" mass="61330">MNGALRALLKYGAPSCEVWEFVADEFDKVLTTQDIYNYRRKCRPALLSRYKLYTFLITDGMSIKRPVLYAFVESEQFAPMRKLFDLFKEMMGEHYPVKTSVMDKLAARMRAASVVFGCDAVLCYTHSANSRHIFHRMARLDNAVQFRQDLQLLRRTYPRFVYYLTTRWLQITRKRVVPAQSGMVHFGNVADNRLENVNGHLKTGSVGSEQQELFFIDFFLACIPINQRWLSDYTLSERDVPLTLVSRPPPTPFDTLRKQVNRVLDEFQGLELRRATAIFKSLIVQGQVLLRQGSKSANDSLPSVVKDATPQTRWRSSDTDLGCCVLWDRPTTTSVRCSYFASSRNYVTSQCRLLSVVIDGPQQMWAKWLSIELASLVVDTVVAQDPDSQSLKSDHGEQDSPSYTQLATLITGVSDTHTSAKERRLRPNKSYTVHQIRKLLAGFKETKQTQDCSLSNSKSSRPKDVNERTTTSSGRNFRPRGKIFVHQSLFSKRADPKRGRAGGVYRSPSSPLEDDQFLIRTLGQLFSSYHITHLLLV</sequence>
<evidence type="ECO:0000313" key="4">
    <source>
        <dbReference type="Proteomes" id="UP000008909"/>
    </source>
</evidence>
<evidence type="ECO:0000256" key="1">
    <source>
        <dbReference type="SAM" id="MobiDB-lite"/>
    </source>
</evidence>
<evidence type="ECO:0000313" key="3">
    <source>
        <dbReference type="EMBL" id="GAA50031.1"/>
    </source>
</evidence>
<reference evidence="3" key="1">
    <citation type="journal article" date="2011" name="Genome Biol.">
        <title>The draft genome of the carcinogenic human liver fluke Clonorchis sinensis.</title>
        <authorList>
            <person name="Wang X."/>
            <person name="Chen W."/>
            <person name="Huang Y."/>
            <person name="Sun J."/>
            <person name="Men J."/>
            <person name="Liu H."/>
            <person name="Luo F."/>
            <person name="Guo L."/>
            <person name="Lv X."/>
            <person name="Deng C."/>
            <person name="Zhou C."/>
            <person name="Fan Y."/>
            <person name="Li X."/>
            <person name="Huang L."/>
            <person name="Hu Y."/>
            <person name="Liang C."/>
            <person name="Hu X."/>
            <person name="Xu J."/>
            <person name="Yu X."/>
        </authorList>
    </citation>
    <scope>NUCLEOTIDE SEQUENCE [LARGE SCALE GENOMIC DNA]</scope>
    <source>
        <strain evidence="3">Henan</strain>
    </source>
</reference>
<proteinExistence type="predicted"/>
<accession>G7YAP7</accession>